<evidence type="ECO:0000313" key="3">
    <source>
        <dbReference type="EMBL" id="ADI01863.1"/>
    </source>
</evidence>
<reference evidence="3 4" key="2">
    <citation type="journal article" date="2010" name="Stand. Genomic Sci.">
        <title>Complete genome sequence of Syntrophothermus lipocalidus type strain (TGB-C1).</title>
        <authorList>
            <person name="Djao O.D."/>
            <person name="Zhang X."/>
            <person name="Lucas S."/>
            <person name="Lapidus A."/>
            <person name="Del Rio T.G."/>
            <person name="Nolan M."/>
            <person name="Tice H."/>
            <person name="Cheng J.F."/>
            <person name="Han C."/>
            <person name="Tapia R."/>
            <person name="Goodwin L."/>
            <person name="Pitluck S."/>
            <person name="Liolios K."/>
            <person name="Ivanova N."/>
            <person name="Mavromatis K."/>
            <person name="Mikhailova N."/>
            <person name="Ovchinnikova G."/>
            <person name="Pati A."/>
            <person name="Brambilla E."/>
            <person name="Chen A."/>
            <person name="Palaniappan K."/>
            <person name="Land M."/>
            <person name="Hauser L."/>
            <person name="Chang Y.J."/>
            <person name="Jeffries C.D."/>
            <person name="Rohde M."/>
            <person name="Sikorski J."/>
            <person name="Spring S."/>
            <person name="Goker M."/>
            <person name="Detter J.C."/>
            <person name="Woyke T."/>
            <person name="Bristow J."/>
            <person name="Eisen J.A."/>
            <person name="Markowitz V."/>
            <person name="Hugenholtz P."/>
            <person name="Kyrpides N.C."/>
            <person name="Klenk H.P."/>
        </authorList>
    </citation>
    <scope>NUCLEOTIDE SEQUENCE [LARGE SCALE GENOMIC DNA]</scope>
    <source>
        <strain evidence="4">DSM 12680 / TGB-C1</strain>
    </source>
</reference>
<dbReference type="HOGENOM" id="CLU_026481_5_2_9"/>
<dbReference type="OrthoDB" id="9801054at2"/>
<sequence>MARLERELFHKVKRANLKYQMIGNGDRVALGLSGGKDSLALLHALIQLRRYTPLQFDIIAITVDLGFGSDHSGLEQHCRELNVPLIVEPTNIGRIVFEERKENSPCSLCSNLRKGALHRVALAENCNKVALAHHLDDAVVTFFMSMAYEGQARCFKPSSFLDRTGLTLVRPLVYVPENLIIRLCKKLNLPVESNPCPAAGQTKRALIQKWLAVLDNHHPQAKLHFLTAIEKLYWQ</sequence>
<evidence type="ECO:0000313" key="4">
    <source>
        <dbReference type="Proteomes" id="UP000000378"/>
    </source>
</evidence>
<gene>
    <name evidence="3" type="ordered locus">Slip_1085</name>
</gene>
<keyword evidence="4" id="KW-1185">Reference proteome</keyword>
<name>D7CMC8_SYNLT</name>
<dbReference type="GO" id="GO:0016740">
    <property type="term" value="F:transferase activity"/>
    <property type="evidence" value="ECO:0007669"/>
    <property type="project" value="UniProtKB-KW"/>
</dbReference>
<dbReference type="InterPro" id="IPR011063">
    <property type="entry name" value="TilS/TtcA_N"/>
</dbReference>
<proteinExistence type="predicted"/>
<dbReference type="CDD" id="cd24138">
    <property type="entry name" value="TtcA-like"/>
    <property type="match status" value="1"/>
</dbReference>
<dbReference type="PANTHER" id="PTHR43686:SF1">
    <property type="entry name" value="AMINOTRAN_5 DOMAIN-CONTAINING PROTEIN"/>
    <property type="match status" value="1"/>
</dbReference>
<reference evidence="4" key="1">
    <citation type="journal article" date="2010" name="Stand. Genomic Sci.">
        <title>Complete genome sequence of Syntrophothermus lipocalidus type strain (TGB-C1T).</title>
        <authorList>
            <consortium name="US DOE Joint Genome Institute (JGI-PGF)"/>
            <person name="Djao O."/>
            <person name="Zhang X."/>
            <person name="Lucas S."/>
            <person name="Lapidus A."/>
            <person name="Glavina Del Rio T."/>
            <person name="Nolan M."/>
            <person name="Tice H."/>
            <person name="Cheng J."/>
            <person name="Han C."/>
            <person name="Tapia R."/>
            <person name="Goodwin L."/>
            <person name="Pitluck S."/>
            <person name="Liolios K."/>
            <person name="Ivanova N."/>
            <person name="Mavromatis K."/>
            <person name="Mikhailova N."/>
            <person name="Ovchinnikova G."/>
            <person name="Pati A."/>
            <person name="Brambilla E."/>
            <person name="Chen A."/>
            <person name="Palaniappan K."/>
            <person name="Land M."/>
            <person name="Hauser L."/>
            <person name="Chang Y."/>
            <person name="Jeffries C."/>
            <person name="Rohde M."/>
            <person name="Sikorski J."/>
            <person name="Spring S."/>
            <person name="Goker M."/>
            <person name="Detter J."/>
            <person name="Woyke T."/>
            <person name="Bristow J."/>
            <person name="Eisen J."/>
            <person name="Markowitz V."/>
            <person name="Hugenholtz P."/>
            <person name="Kyrpides N."/>
            <person name="Klenk H."/>
        </authorList>
    </citation>
    <scope>NUCLEOTIDE SEQUENCE [LARGE SCALE GENOMIC DNA]</scope>
    <source>
        <strain evidence="4">DSM 12680 / TGB-C1</strain>
    </source>
</reference>
<dbReference type="PANTHER" id="PTHR43686">
    <property type="entry name" value="SULFURTRANSFERASE-RELATED"/>
    <property type="match status" value="1"/>
</dbReference>
<protein>
    <submittedName>
        <fullName evidence="3">PP-loop domain protein</fullName>
    </submittedName>
</protein>
<dbReference type="Proteomes" id="UP000000378">
    <property type="component" value="Chromosome"/>
</dbReference>
<dbReference type="SUPFAM" id="SSF52402">
    <property type="entry name" value="Adenine nucleotide alpha hydrolases-like"/>
    <property type="match status" value="1"/>
</dbReference>
<dbReference type="GO" id="GO:0008033">
    <property type="term" value="P:tRNA processing"/>
    <property type="evidence" value="ECO:0007669"/>
    <property type="project" value="InterPro"/>
</dbReference>
<organism evidence="3 4">
    <name type="scientific">Syntrophothermus lipocalidus (strain DSM 12680 / TGB-C1)</name>
    <dbReference type="NCBI Taxonomy" id="643648"/>
    <lineage>
        <taxon>Bacteria</taxon>
        <taxon>Bacillati</taxon>
        <taxon>Bacillota</taxon>
        <taxon>Clostridia</taxon>
        <taxon>Eubacteriales</taxon>
        <taxon>Syntrophomonadaceae</taxon>
        <taxon>Syntrophothermus</taxon>
    </lineage>
</organism>
<dbReference type="Gene3D" id="3.40.50.620">
    <property type="entry name" value="HUPs"/>
    <property type="match status" value="1"/>
</dbReference>
<dbReference type="KEGG" id="slp:Slip_1085"/>
<evidence type="ECO:0000259" key="2">
    <source>
        <dbReference type="Pfam" id="PF01171"/>
    </source>
</evidence>
<dbReference type="PIRSF" id="PIRSF004976">
    <property type="entry name" value="ATPase_YdaO"/>
    <property type="match status" value="1"/>
</dbReference>
<feature type="domain" description="tRNA(Ile)-lysidine/2-thiocytidine synthase N-terminal" evidence="2">
    <location>
        <begin position="28"/>
        <end position="194"/>
    </location>
</feature>
<evidence type="ECO:0000256" key="1">
    <source>
        <dbReference type="ARBA" id="ARBA00022679"/>
    </source>
</evidence>
<dbReference type="InterPro" id="IPR035107">
    <property type="entry name" value="tRNA_thiolation_TtcA_Ctu1"/>
</dbReference>
<dbReference type="EMBL" id="CP002048">
    <property type="protein sequence ID" value="ADI01863.1"/>
    <property type="molecule type" value="Genomic_DNA"/>
</dbReference>
<dbReference type="AlphaFoldDB" id="D7CMC8"/>
<accession>D7CMC8</accession>
<dbReference type="InterPro" id="IPR014729">
    <property type="entry name" value="Rossmann-like_a/b/a_fold"/>
</dbReference>
<dbReference type="eggNOG" id="COG0037">
    <property type="taxonomic scope" value="Bacteria"/>
</dbReference>
<dbReference type="Pfam" id="PF01171">
    <property type="entry name" value="ATP_bind_3"/>
    <property type="match status" value="1"/>
</dbReference>
<keyword evidence="1" id="KW-0808">Transferase</keyword>
<dbReference type="STRING" id="643648.Slip_1085"/>